<keyword evidence="5" id="KW-1185">Reference proteome</keyword>
<sequence>MKHLVYLGNKLSSAGRTQSTIDTLSTLLRAEGFTVTTASKQTNKVLRLCDMLWTILRHAKQADYVLIDTYSTQNFYYAYLCALLCRFLRLPYIPILHGGNLPQRLESHPQLSASLFKKAFINSAPSNYIKAAFERLGYTNVKCIPNSIILKAYPFKERNIQTINLLWVRSFSEIYNPKLAIRVLHGLLERGITATLCMVGPEVDGTLAATKSYAKALKVTVTFTGQLSKAEWIALSQDYNVFINTTNFDNMPVSVIEAMALGLTLVSTNVGGLPYLIDNNITGVLVPPNNADAFIDALLVLRQDPKNTAAMVSRARAQAAVYDWNSVKKLWLAHLK</sequence>
<evidence type="ECO:0000259" key="3">
    <source>
        <dbReference type="Pfam" id="PF00534"/>
    </source>
</evidence>
<evidence type="ECO:0000313" key="5">
    <source>
        <dbReference type="Proteomes" id="UP000323621"/>
    </source>
</evidence>
<dbReference type="PANTHER" id="PTHR12526:SF510">
    <property type="entry name" value="D-INOSITOL 3-PHOSPHATE GLYCOSYLTRANSFERASE"/>
    <property type="match status" value="1"/>
</dbReference>
<dbReference type="Proteomes" id="UP000323621">
    <property type="component" value="Unassembled WGS sequence"/>
</dbReference>
<keyword evidence="1" id="KW-0328">Glycosyltransferase</keyword>
<name>A0ABY3MDB9_9FLAO</name>
<accession>A0ABY3MDB9</accession>
<dbReference type="EMBL" id="VSKN01000002">
    <property type="protein sequence ID" value="TYC16998.1"/>
    <property type="molecule type" value="Genomic_DNA"/>
</dbReference>
<dbReference type="SUPFAM" id="SSF53756">
    <property type="entry name" value="UDP-Glycosyltransferase/glycogen phosphorylase"/>
    <property type="match status" value="1"/>
</dbReference>
<gene>
    <name evidence="4" type="ORF">ES677_02120</name>
</gene>
<protein>
    <submittedName>
        <fullName evidence="4">Glycosyltransferase family 4 protein</fullName>
    </submittedName>
</protein>
<comment type="caution">
    <text evidence="4">The sequence shown here is derived from an EMBL/GenBank/DDBJ whole genome shotgun (WGS) entry which is preliminary data.</text>
</comment>
<evidence type="ECO:0000313" key="4">
    <source>
        <dbReference type="EMBL" id="TYC16998.1"/>
    </source>
</evidence>
<proteinExistence type="predicted"/>
<evidence type="ECO:0000256" key="2">
    <source>
        <dbReference type="ARBA" id="ARBA00022679"/>
    </source>
</evidence>
<organism evidence="4 5">
    <name type="scientific">Bizionia gelidisalsuginis</name>
    <dbReference type="NCBI Taxonomy" id="291188"/>
    <lineage>
        <taxon>Bacteria</taxon>
        <taxon>Pseudomonadati</taxon>
        <taxon>Bacteroidota</taxon>
        <taxon>Flavobacteriia</taxon>
        <taxon>Flavobacteriales</taxon>
        <taxon>Flavobacteriaceae</taxon>
        <taxon>Bizionia</taxon>
    </lineage>
</organism>
<dbReference type="Gene3D" id="3.40.50.2000">
    <property type="entry name" value="Glycogen Phosphorylase B"/>
    <property type="match status" value="2"/>
</dbReference>
<keyword evidence="2" id="KW-0808">Transferase</keyword>
<evidence type="ECO:0000256" key="1">
    <source>
        <dbReference type="ARBA" id="ARBA00022676"/>
    </source>
</evidence>
<reference evidence="4 5" key="1">
    <citation type="submission" date="2019-08" db="EMBL/GenBank/DDBJ databases">
        <title>Genomes of Antarctic Bizionia species.</title>
        <authorList>
            <person name="Bowman J.P."/>
        </authorList>
    </citation>
    <scope>NUCLEOTIDE SEQUENCE [LARGE SCALE GENOMIC DNA]</scope>
    <source>
        <strain evidence="4 5">IC164</strain>
    </source>
</reference>
<dbReference type="PANTHER" id="PTHR12526">
    <property type="entry name" value="GLYCOSYLTRANSFERASE"/>
    <property type="match status" value="1"/>
</dbReference>
<dbReference type="CDD" id="cd03801">
    <property type="entry name" value="GT4_PimA-like"/>
    <property type="match status" value="1"/>
</dbReference>
<dbReference type="InterPro" id="IPR001296">
    <property type="entry name" value="Glyco_trans_1"/>
</dbReference>
<dbReference type="Pfam" id="PF00534">
    <property type="entry name" value="Glycos_transf_1"/>
    <property type="match status" value="1"/>
</dbReference>
<feature type="domain" description="Glycosyl transferase family 1" evidence="3">
    <location>
        <begin position="165"/>
        <end position="317"/>
    </location>
</feature>
<dbReference type="RefSeq" id="WP_148380294.1">
    <property type="nucleotide sequence ID" value="NZ_VSKN01000002.1"/>
</dbReference>